<name>A0AAW3A9X1_9TRYP</name>
<evidence type="ECO:0000313" key="3">
    <source>
        <dbReference type="Proteomes" id="UP001482455"/>
    </source>
</evidence>
<protein>
    <submittedName>
        <fullName evidence="2">Uncharacterized protein</fullName>
    </submittedName>
</protein>
<organism evidence="2 3">
    <name type="scientific">Leishmania utingensis</name>
    <dbReference type="NCBI Taxonomy" id="653362"/>
    <lineage>
        <taxon>Eukaryota</taxon>
        <taxon>Discoba</taxon>
        <taxon>Euglenozoa</taxon>
        <taxon>Kinetoplastea</taxon>
        <taxon>Metakinetoplastina</taxon>
        <taxon>Trypanosomatida</taxon>
        <taxon>Trypanosomatidae</taxon>
        <taxon>Leishmaniinae</taxon>
        <taxon>Leishmania</taxon>
    </lineage>
</organism>
<accession>A0AAW3A9X1</accession>
<reference evidence="2 3" key="1">
    <citation type="submission" date="2024-02" db="EMBL/GenBank/DDBJ databases">
        <title>FIRST GENOME SEQUENCES OF Leishmania (Viannia) shawi, Leishmania (Viannia) lindenbergi AND Leishmania (Viannia) utingensis.</title>
        <authorList>
            <person name="Resadore F."/>
            <person name="Custodio M.G.F."/>
            <person name="Boite M.C."/>
            <person name="Cupolillo E."/>
            <person name="Ferreira G.E.M."/>
        </authorList>
    </citation>
    <scope>NUCLEOTIDE SEQUENCE [LARGE SCALE GENOMIC DNA]</scope>
    <source>
        <strain evidence="2 3">ITUB/BR/1977/M4964</strain>
    </source>
</reference>
<proteinExistence type="predicted"/>
<sequence length="170" mass="18361">MDKEYEQCMCHYATSLFSRTWIAASDTEPALVWSKREETACRSRKPTSSPKPPRTSNSSKLDDKAPALPLSNTRYRDQFLKLTPAPISTAAAHEAMGCGAAVSVLISEEEDGQGDSSRNTPPSSPQQEGVMHISSKRTFDILVCLLAAEAQRSAVALHSGPLNARARAVG</sequence>
<evidence type="ECO:0000313" key="2">
    <source>
        <dbReference type="EMBL" id="KAL0500709.1"/>
    </source>
</evidence>
<keyword evidence="3" id="KW-1185">Reference proteome</keyword>
<dbReference type="EMBL" id="JBAMZL010000031">
    <property type="protein sequence ID" value="KAL0500709.1"/>
    <property type="molecule type" value="Genomic_DNA"/>
</dbReference>
<gene>
    <name evidence="2" type="ORF">Q4I30_005610</name>
</gene>
<comment type="caution">
    <text evidence="2">The sequence shown here is derived from an EMBL/GenBank/DDBJ whole genome shotgun (WGS) entry which is preliminary data.</text>
</comment>
<evidence type="ECO:0000256" key="1">
    <source>
        <dbReference type="SAM" id="MobiDB-lite"/>
    </source>
</evidence>
<dbReference type="Proteomes" id="UP001482455">
    <property type="component" value="Unassembled WGS sequence"/>
</dbReference>
<dbReference type="AlphaFoldDB" id="A0AAW3A9X1"/>
<feature type="region of interest" description="Disordered" evidence="1">
    <location>
        <begin position="109"/>
        <end position="131"/>
    </location>
</feature>
<feature type="compositionally biased region" description="Polar residues" evidence="1">
    <location>
        <begin position="114"/>
        <end position="127"/>
    </location>
</feature>
<feature type="region of interest" description="Disordered" evidence="1">
    <location>
        <begin position="35"/>
        <end position="72"/>
    </location>
</feature>